<dbReference type="Pfam" id="PF00175">
    <property type="entry name" value="NAD_binding_1"/>
    <property type="match status" value="1"/>
</dbReference>
<dbReference type="PROSITE" id="PS51384">
    <property type="entry name" value="FAD_FR"/>
    <property type="match status" value="1"/>
</dbReference>
<dbReference type="CDD" id="cd00207">
    <property type="entry name" value="fer2"/>
    <property type="match status" value="1"/>
</dbReference>
<evidence type="ECO:0000259" key="3">
    <source>
        <dbReference type="PROSITE" id="PS51384"/>
    </source>
</evidence>
<dbReference type="InterPro" id="IPR001041">
    <property type="entry name" value="2Fe-2S_ferredoxin-type"/>
</dbReference>
<dbReference type="InterPro" id="IPR001709">
    <property type="entry name" value="Flavoprot_Pyr_Nucl_cyt_Rdtase"/>
</dbReference>
<dbReference type="SUPFAM" id="SSF54292">
    <property type="entry name" value="2Fe-2S ferredoxin-like"/>
    <property type="match status" value="1"/>
</dbReference>
<dbReference type="InterPro" id="IPR017927">
    <property type="entry name" value="FAD-bd_FR_type"/>
</dbReference>
<accession>A0ABY6AC45</accession>
<dbReference type="Pfam" id="PF00111">
    <property type="entry name" value="Fer2"/>
    <property type="match status" value="1"/>
</dbReference>
<comment type="cofactor">
    <cofactor evidence="1">
        <name>[2Fe-2S] cluster</name>
        <dbReference type="ChEBI" id="CHEBI:190135"/>
    </cofactor>
</comment>
<sequence length="385" mass="42518">MTTITDPALSPRSSGPAPLTEATGAGLRRWLASSLTQHDHFSAYFEPLIQFFLPHWSTAGWRARVLKVRTELEDVYSLVLRPSKRWAGFQAGQYVEISAEQDGRRVSRIFSISSSPDYFARTGLIELTIRVQDQGRITPWLRQHFADGGLVNLSAAQGDFVVSQSTAPLLLIAGGSGITPFRSLLQQLQREGSVRPVQLLYFARHAQHFLFREEFDRLLLDMPQFSLTLLNNEDHGFISAEHIREYCPDFSARDIMICGPTPMIQAARTVLGELNVDPAQIRFEYFGAAPIDMQRANASDTLVAFKRSAINADVAAQPAQTLLDVAEQAGLKPVSGCRIGVCHQCICKKESGVVFNTKTGTYSDTGSEDIQLCISVAASDLILDL</sequence>
<dbReference type="RefSeq" id="WP_260996907.1">
    <property type="nucleotide sequence ID" value="NZ_CP054475.1"/>
</dbReference>
<dbReference type="SUPFAM" id="SSF52343">
    <property type="entry name" value="Ferredoxin reductase-like, C-terminal NADP-linked domain"/>
    <property type="match status" value="1"/>
</dbReference>
<dbReference type="InterPro" id="IPR012675">
    <property type="entry name" value="Beta-grasp_dom_sf"/>
</dbReference>
<dbReference type="EMBL" id="CP054475">
    <property type="protein sequence ID" value="UXD88160.1"/>
    <property type="molecule type" value="Genomic_DNA"/>
</dbReference>
<evidence type="ECO:0000256" key="2">
    <source>
        <dbReference type="SAM" id="MobiDB-lite"/>
    </source>
</evidence>
<dbReference type="PANTHER" id="PTHR47354:SF3">
    <property type="entry name" value="OXIDOREDUCTASE-RELATED"/>
    <property type="match status" value="1"/>
</dbReference>
<dbReference type="Gene3D" id="2.40.30.10">
    <property type="entry name" value="Translation factors"/>
    <property type="match status" value="1"/>
</dbReference>
<dbReference type="InterPro" id="IPR036010">
    <property type="entry name" value="2Fe-2S_ferredoxin-like_sf"/>
</dbReference>
<dbReference type="InterPro" id="IPR008333">
    <property type="entry name" value="Cbr1-like_FAD-bd_dom"/>
</dbReference>
<reference evidence="5" key="1">
    <citation type="submission" date="2020-06" db="EMBL/GenBank/DDBJ databases">
        <title>Thalassolituus marinus alknpb1M-1, a hydrocarbon-degrading bacterium isolated from the deep-sea overlying water using an in-situ strategy from the South China Sea basin.</title>
        <authorList>
            <person name="Dong C."/>
            <person name="Chen Y."/>
            <person name="Shao Z."/>
        </authorList>
    </citation>
    <scope>NUCLEOTIDE SEQUENCE [LARGE SCALE GENOMIC DNA]</scope>
    <source>
        <strain evidence="5">alknpb1M-1</strain>
    </source>
</reference>
<dbReference type="PRINTS" id="PR00371">
    <property type="entry name" value="FPNCR"/>
</dbReference>
<dbReference type="Pfam" id="PF00970">
    <property type="entry name" value="FAD_binding_6"/>
    <property type="match status" value="1"/>
</dbReference>
<dbReference type="InterPro" id="IPR001433">
    <property type="entry name" value="OxRdtase_FAD/NAD-bd"/>
</dbReference>
<gene>
    <name evidence="4" type="ORF">HUF19_12305</name>
</gene>
<dbReference type="CDD" id="cd06216">
    <property type="entry name" value="FNR_iron_sulfur_binding_2"/>
    <property type="match status" value="1"/>
</dbReference>
<name>A0ABY6AC45_9GAMM</name>
<organism evidence="4 5">
    <name type="scientific">Thalassolituus hydrocarboniclasticus</name>
    <dbReference type="NCBI Taxonomy" id="2742796"/>
    <lineage>
        <taxon>Bacteria</taxon>
        <taxon>Pseudomonadati</taxon>
        <taxon>Pseudomonadota</taxon>
        <taxon>Gammaproteobacteria</taxon>
        <taxon>Oceanospirillales</taxon>
        <taxon>Oceanospirillaceae</taxon>
        <taxon>Thalassolituus</taxon>
    </lineage>
</organism>
<evidence type="ECO:0000256" key="1">
    <source>
        <dbReference type="ARBA" id="ARBA00034078"/>
    </source>
</evidence>
<feature type="domain" description="FAD-binding FR-type" evidence="3">
    <location>
        <begin position="58"/>
        <end position="163"/>
    </location>
</feature>
<dbReference type="Gene3D" id="3.40.50.80">
    <property type="entry name" value="Nucleotide-binding domain of ferredoxin-NADP reductase (FNR) module"/>
    <property type="match status" value="1"/>
</dbReference>
<evidence type="ECO:0000313" key="5">
    <source>
        <dbReference type="Proteomes" id="UP001065322"/>
    </source>
</evidence>
<keyword evidence="5" id="KW-1185">Reference proteome</keyword>
<dbReference type="PANTHER" id="PTHR47354">
    <property type="entry name" value="NADH OXIDOREDUCTASE HCR"/>
    <property type="match status" value="1"/>
</dbReference>
<proteinExistence type="predicted"/>
<feature type="region of interest" description="Disordered" evidence="2">
    <location>
        <begin position="1"/>
        <end position="21"/>
    </location>
</feature>
<protein>
    <submittedName>
        <fullName evidence="4">Ferredoxin reductase</fullName>
    </submittedName>
</protein>
<dbReference type="InterPro" id="IPR050415">
    <property type="entry name" value="MRET"/>
</dbReference>
<dbReference type="SUPFAM" id="SSF63380">
    <property type="entry name" value="Riboflavin synthase domain-like"/>
    <property type="match status" value="1"/>
</dbReference>
<evidence type="ECO:0000313" key="4">
    <source>
        <dbReference type="EMBL" id="UXD88160.1"/>
    </source>
</evidence>
<dbReference type="InterPro" id="IPR039261">
    <property type="entry name" value="FNR_nucleotide-bd"/>
</dbReference>
<dbReference type="InterPro" id="IPR017938">
    <property type="entry name" value="Riboflavin_synthase-like_b-brl"/>
</dbReference>
<dbReference type="PRINTS" id="PR00410">
    <property type="entry name" value="PHEHYDRXLASE"/>
</dbReference>
<dbReference type="Proteomes" id="UP001065322">
    <property type="component" value="Chromosome"/>
</dbReference>
<dbReference type="Gene3D" id="3.10.20.30">
    <property type="match status" value="1"/>
</dbReference>